<keyword evidence="5" id="KW-0472">Membrane</keyword>
<dbReference type="AlphaFoldDB" id="X6L7Y7"/>
<dbReference type="Proteomes" id="UP000023152">
    <property type="component" value="Unassembled WGS sequence"/>
</dbReference>
<dbReference type="InterPro" id="IPR035892">
    <property type="entry name" value="C2_domain_sf"/>
</dbReference>
<dbReference type="PANTHER" id="PTHR12546">
    <property type="entry name" value="FER-1-LIKE"/>
    <property type="match status" value="1"/>
</dbReference>
<reference evidence="6 7" key="1">
    <citation type="journal article" date="2013" name="Curr. Biol.">
        <title>The Genome of the Foraminiferan Reticulomyxa filosa.</title>
        <authorList>
            <person name="Glockner G."/>
            <person name="Hulsmann N."/>
            <person name="Schleicher M."/>
            <person name="Noegel A.A."/>
            <person name="Eichinger L."/>
            <person name="Gallinger C."/>
            <person name="Pawlowski J."/>
            <person name="Sierra R."/>
            <person name="Euteneuer U."/>
            <person name="Pillet L."/>
            <person name="Moustafa A."/>
            <person name="Platzer M."/>
            <person name="Groth M."/>
            <person name="Szafranski K."/>
            <person name="Schliwa M."/>
        </authorList>
    </citation>
    <scope>NUCLEOTIDE SEQUENCE [LARGE SCALE GENOMIC DNA]</scope>
</reference>
<dbReference type="InterPro" id="IPR037721">
    <property type="entry name" value="Ferlin"/>
</dbReference>
<dbReference type="GO" id="GO:0016020">
    <property type="term" value="C:membrane"/>
    <property type="evidence" value="ECO:0007669"/>
    <property type="project" value="UniProtKB-SubCell"/>
</dbReference>
<keyword evidence="4" id="KW-1133">Transmembrane helix</keyword>
<evidence type="ECO:0000256" key="3">
    <source>
        <dbReference type="ARBA" id="ARBA00022737"/>
    </source>
</evidence>
<feature type="non-terminal residue" evidence="6">
    <location>
        <position position="1"/>
    </location>
</feature>
<keyword evidence="7" id="KW-1185">Reference proteome</keyword>
<comment type="caution">
    <text evidence="6">The sequence shown here is derived from an EMBL/GenBank/DDBJ whole genome shotgun (WGS) entry which is preliminary data.</text>
</comment>
<proteinExistence type="predicted"/>
<evidence type="ECO:0000256" key="2">
    <source>
        <dbReference type="ARBA" id="ARBA00022692"/>
    </source>
</evidence>
<organism evidence="6 7">
    <name type="scientific">Reticulomyxa filosa</name>
    <dbReference type="NCBI Taxonomy" id="46433"/>
    <lineage>
        <taxon>Eukaryota</taxon>
        <taxon>Sar</taxon>
        <taxon>Rhizaria</taxon>
        <taxon>Retaria</taxon>
        <taxon>Foraminifera</taxon>
        <taxon>Monothalamids</taxon>
        <taxon>Reticulomyxidae</taxon>
        <taxon>Reticulomyxa</taxon>
    </lineage>
</organism>
<evidence type="ECO:0000256" key="1">
    <source>
        <dbReference type="ARBA" id="ARBA00004370"/>
    </source>
</evidence>
<evidence type="ECO:0000256" key="5">
    <source>
        <dbReference type="ARBA" id="ARBA00023136"/>
    </source>
</evidence>
<comment type="subcellular location">
    <subcellularLocation>
        <location evidence="1">Membrane</location>
    </subcellularLocation>
</comment>
<evidence type="ECO:0000256" key="4">
    <source>
        <dbReference type="ARBA" id="ARBA00022989"/>
    </source>
</evidence>
<dbReference type="GO" id="GO:0007009">
    <property type="term" value="P:plasma membrane organization"/>
    <property type="evidence" value="ECO:0007669"/>
    <property type="project" value="TreeGrafter"/>
</dbReference>
<evidence type="ECO:0008006" key="8">
    <source>
        <dbReference type="Google" id="ProtNLM"/>
    </source>
</evidence>
<keyword evidence="3" id="KW-0677">Repeat</keyword>
<evidence type="ECO:0000313" key="7">
    <source>
        <dbReference type="Proteomes" id="UP000023152"/>
    </source>
</evidence>
<dbReference type="Gene3D" id="2.60.40.150">
    <property type="entry name" value="C2 domain"/>
    <property type="match status" value="1"/>
</dbReference>
<protein>
    <recommendedName>
        <fullName evidence="8">C2 domain-containing protein</fullName>
    </recommendedName>
</protein>
<dbReference type="EMBL" id="ASPP01049285">
    <property type="protein sequence ID" value="ETN97565.1"/>
    <property type="molecule type" value="Genomic_DNA"/>
</dbReference>
<sequence length="249" mass="28569">EKKKKKGTFGVYVWRYEHMAVADRTSQTSDPYVQVEFAAAKVKTAPLKKKLTADVRKCLSLKVMEPLMGDQIKVWFKDWDIVESHNIHIYIWIYTCIQVLNNMLRSNCHINEEKKKKKRGLMNKDMGVQEDDILGIKTFSWTTAKTSGEAEGYPTHWIHLYGAPDLESGELADKMNKGILEGCWYRGSVLLRLFGKHIEEGEESEAKQDVTDAIWNEAMAPATERWILQVGSLLISFIRSSFFLSISLC</sequence>
<evidence type="ECO:0000313" key="6">
    <source>
        <dbReference type="EMBL" id="ETN97565.1"/>
    </source>
</evidence>
<gene>
    <name evidence="6" type="ORF">RFI_39964</name>
</gene>
<dbReference type="SUPFAM" id="SSF49562">
    <property type="entry name" value="C2 domain (Calcium/lipid-binding domain, CaLB)"/>
    <property type="match status" value="1"/>
</dbReference>
<keyword evidence="2" id="KW-0812">Transmembrane</keyword>
<name>X6L7Y7_RETFI</name>
<accession>X6L7Y7</accession>
<dbReference type="PANTHER" id="PTHR12546:SF33">
    <property type="entry name" value="SPERM VESICLE FUSION PROTEIN FER-1"/>
    <property type="match status" value="1"/>
</dbReference>